<name>A0A5E7DXU8_PSEFL</name>
<accession>A0A5E7DXU8</accession>
<evidence type="ECO:0008006" key="3">
    <source>
        <dbReference type="Google" id="ProtNLM"/>
    </source>
</evidence>
<evidence type="ECO:0000313" key="1">
    <source>
        <dbReference type="EMBL" id="VVO17325.1"/>
    </source>
</evidence>
<dbReference type="EMBL" id="CABVIB010000021">
    <property type="protein sequence ID" value="VVO17325.1"/>
    <property type="molecule type" value="Genomic_DNA"/>
</dbReference>
<dbReference type="Pfam" id="PF06296">
    <property type="entry name" value="RelE"/>
    <property type="match status" value="1"/>
</dbReference>
<protein>
    <recommendedName>
        <fullName evidence="3">Addiction module toxin RelE</fullName>
    </recommendedName>
</protein>
<gene>
    <name evidence="1" type="ORF">PS712_03946</name>
</gene>
<organism evidence="1 2">
    <name type="scientific">Pseudomonas fluorescens</name>
    <dbReference type="NCBI Taxonomy" id="294"/>
    <lineage>
        <taxon>Bacteria</taxon>
        <taxon>Pseudomonadati</taxon>
        <taxon>Pseudomonadota</taxon>
        <taxon>Gammaproteobacteria</taxon>
        <taxon>Pseudomonadales</taxon>
        <taxon>Pseudomonadaceae</taxon>
        <taxon>Pseudomonas</taxon>
    </lineage>
</organism>
<proteinExistence type="predicted"/>
<dbReference type="Proteomes" id="UP000326018">
    <property type="component" value="Unassembled WGS sequence"/>
</dbReference>
<dbReference type="AlphaFoldDB" id="A0A5E7DXU8"/>
<evidence type="ECO:0000313" key="2">
    <source>
        <dbReference type="Proteomes" id="UP000326018"/>
    </source>
</evidence>
<reference evidence="1 2" key="1">
    <citation type="submission" date="2019-09" db="EMBL/GenBank/DDBJ databases">
        <authorList>
            <person name="Chandra G."/>
            <person name="Truman W A."/>
        </authorList>
    </citation>
    <scope>NUCLEOTIDE SEQUENCE [LARGE SCALE GENOMIC DNA]</scope>
    <source>
        <strain evidence="1">PS712</strain>
    </source>
</reference>
<dbReference type="InterPro" id="IPR009387">
    <property type="entry name" value="HigB-2"/>
</dbReference>
<sequence>MPMLLWLCGVGFEFYTTQWYVFRKGMPMSPRLFKTKRFAMQAAKAWIGDDELREAFTEMLNGQADNLGGGVWKKRLNANRHRSIVLAKGGRHWIYQFLYAKKDQANISQAELIGFRKMAKTYERLTAMQVQCLLDTKEFMEITNE</sequence>